<accession>A0AAV6GYY5</accession>
<evidence type="ECO:0008006" key="3">
    <source>
        <dbReference type="Google" id="ProtNLM"/>
    </source>
</evidence>
<sequence>LHAFGPCLFASVTSRFRTDLTRSCCDARWCGCIETTGARVRAHPMRASLPSRCRLYRASGYDVTEKGHRIAWVFLCTFSQNKGEIYVFSHLINALRI</sequence>
<gene>
    <name evidence="1" type="ORF">AALO_G00087920</name>
</gene>
<organism evidence="1 2">
    <name type="scientific">Alosa alosa</name>
    <name type="common">allis shad</name>
    <dbReference type="NCBI Taxonomy" id="278164"/>
    <lineage>
        <taxon>Eukaryota</taxon>
        <taxon>Metazoa</taxon>
        <taxon>Chordata</taxon>
        <taxon>Craniata</taxon>
        <taxon>Vertebrata</taxon>
        <taxon>Euteleostomi</taxon>
        <taxon>Actinopterygii</taxon>
        <taxon>Neopterygii</taxon>
        <taxon>Teleostei</taxon>
        <taxon>Clupei</taxon>
        <taxon>Clupeiformes</taxon>
        <taxon>Clupeoidei</taxon>
        <taxon>Clupeidae</taxon>
        <taxon>Alosa</taxon>
    </lineage>
</organism>
<reference evidence="1" key="1">
    <citation type="submission" date="2020-10" db="EMBL/GenBank/DDBJ databases">
        <title>Chromosome-scale genome assembly of the Allis shad, Alosa alosa.</title>
        <authorList>
            <person name="Margot Z."/>
            <person name="Christophe K."/>
            <person name="Cabau C."/>
            <person name="Louis A."/>
            <person name="Berthelot C."/>
            <person name="Parey E."/>
            <person name="Roest Crollius H."/>
            <person name="Montfort J."/>
            <person name="Robinson-Rechavi M."/>
            <person name="Bucao C."/>
            <person name="Bouchez O."/>
            <person name="Gislard M."/>
            <person name="Lluch J."/>
            <person name="Milhes M."/>
            <person name="Lampietro C."/>
            <person name="Lopez Roques C."/>
            <person name="Donnadieu C."/>
            <person name="Braasch I."/>
            <person name="Desvignes T."/>
            <person name="Postlethwait J."/>
            <person name="Bobe J."/>
            <person name="Guiguen Y."/>
        </authorList>
    </citation>
    <scope>NUCLEOTIDE SEQUENCE</scope>
    <source>
        <strain evidence="1">M-15738</strain>
        <tissue evidence="1">Blood</tissue>
    </source>
</reference>
<protein>
    <recommendedName>
        <fullName evidence="3">Secreted protein</fullName>
    </recommendedName>
</protein>
<feature type="non-terminal residue" evidence="1">
    <location>
        <position position="1"/>
    </location>
</feature>
<evidence type="ECO:0000313" key="1">
    <source>
        <dbReference type="EMBL" id="KAG5280333.1"/>
    </source>
</evidence>
<name>A0AAV6GYY5_9TELE</name>
<dbReference type="EMBL" id="JADWDJ010000006">
    <property type="protein sequence ID" value="KAG5280333.1"/>
    <property type="molecule type" value="Genomic_DNA"/>
</dbReference>
<proteinExistence type="predicted"/>
<keyword evidence="2" id="KW-1185">Reference proteome</keyword>
<comment type="caution">
    <text evidence="1">The sequence shown here is derived from an EMBL/GenBank/DDBJ whole genome shotgun (WGS) entry which is preliminary data.</text>
</comment>
<dbReference type="AlphaFoldDB" id="A0AAV6GYY5"/>
<evidence type="ECO:0000313" key="2">
    <source>
        <dbReference type="Proteomes" id="UP000823561"/>
    </source>
</evidence>
<dbReference type="Proteomes" id="UP000823561">
    <property type="component" value="Chromosome 6"/>
</dbReference>